<sequence length="88" mass="9745">MKFPGTVQLVNTICHRVIEERVDQNFIPPRAALHSQVPNCKIHSHTASVVAVGLTFRSQLSGPRLLLRLVYLQPKSDMANEGTGKGIR</sequence>
<evidence type="ECO:0000313" key="2">
    <source>
        <dbReference type="Proteomes" id="UP001187192"/>
    </source>
</evidence>
<gene>
    <name evidence="1" type="ORF">TIFTF001_018462</name>
</gene>
<proteinExistence type="predicted"/>
<organism evidence="1 2">
    <name type="scientific">Ficus carica</name>
    <name type="common">Common fig</name>
    <dbReference type="NCBI Taxonomy" id="3494"/>
    <lineage>
        <taxon>Eukaryota</taxon>
        <taxon>Viridiplantae</taxon>
        <taxon>Streptophyta</taxon>
        <taxon>Embryophyta</taxon>
        <taxon>Tracheophyta</taxon>
        <taxon>Spermatophyta</taxon>
        <taxon>Magnoliopsida</taxon>
        <taxon>eudicotyledons</taxon>
        <taxon>Gunneridae</taxon>
        <taxon>Pentapetalae</taxon>
        <taxon>rosids</taxon>
        <taxon>fabids</taxon>
        <taxon>Rosales</taxon>
        <taxon>Moraceae</taxon>
        <taxon>Ficeae</taxon>
        <taxon>Ficus</taxon>
    </lineage>
</organism>
<keyword evidence="2" id="KW-1185">Reference proteome</keyword>
<accession>A0AA88DAT2</accession>
<name>A0AA88DAT2_FICCA</name>
<dbReference type="Proteomes" id="UP001187192">
    <property type="component" value="Unassembled WGS sequence"/>
</dbReference>
<comment type="caution">
    <text evidence="1">The sequence shown here is derived from an EMBL/GenBank/DDBJ whole genome shotgun (WGS) entry which is preliminary data.</text>
</comment>
<protein>
    <submittedName>
        <fullName evidence="1">Uncharacterized protein</fullName>
    </submittedName>
</protein>
<reference evidence="1" key="1">
    <citation type="submission" date="2023-07" db="EMBL/GenBank/DDBJ databases">
        <title>draft genome sequence of fig (Ficus carica).</title>
        <authorList>
            <person name="Takahashi T."/>
            <person name="Nishimura K."/>
        </authorList>
    </citation>
    <scope>NUCLEOTIDE SEQUENCE</scope>
</reference>
<dbReference type="AlphaFoldDB" id="A0AA88DAT2"/>
<evidence type="ECO:0000313" key="1">
    <source>
        <dbReference type="EMBL" id="GMN49301.1"/>
    </source>
</evidence>
<dbReference type="EMBL" id="BTGU01000030">
    <property type="protein sequence ID" value="GMN49301.1"/>
    <property type="molecule type" value="Genomic_DNA"/>
</dbReference>